<name>A0AAF0FSJ7_9EURY</name>
<dbReference type="GeneID" id="79949307"/>
<evidence type="ECO:0000313" key="2">
    <source>
        <dbReference type="Proteomes" id="UP001218895"/>
    </source>
</evidence>
<dbReference type="KEGG" id="manq:L1994_02890"/>
<dbReference type="EMBL" id="CP091092">
    <property type="protein sequence ID" value="WFN37351.1"/>
    <property type="molecule type" value="Genomic_DNA"/>
</dbReference>
<dbReference type="AlphaFoldDB" id="A0AAF0FSJ7"/>
<gene>
    <name evidence="1" type="ORF">L1994_02890</name>
</gene>
<accession>A0AAF0FSJ7</accession>
<proteinExistence type="predicted"/>
<evidence type="ECO:0000313" key="1">
    <source>
        <dbReference type="EMBL" id="WFN37351.1"/>
    </source>
</evidence>
<dbReference type="Proteomes" id="UP001218895">
    <property type="component" value="Chromosome"/>
</dbReference>
<dbReference type="RefSeq" id="WP_278100190.1">
    <property type="nucleotide sequence ID" value="NZ_CP091092.1"/>
</dbReference>
<reference evidence="1" key="1">
    <citation type="submission" date="2022-01" db="EMBL/GenBank/DDBJ databases">
        <title>Complete genome of Methanomicrobium antiquum DSM 21220.</title>
        <authorList>
            <person name="Chen S.-C."/>
            <person name="You Y.-T."/>
            <person name="Zhou Y.-Z."/>
            <person name="Lai M.-C."/>
        </authorList>
    </citation>
    <scope>NUCLEOTIDE SEQUENCE</scope>
    <source>
        <strain evidence="1">DSM 21220</strain>
    </source>
</reference>
<keyword evidence="2" id="KW-1185">Reference proteome</keyword>
<protein>
    <submittedName>
        <fullName evidence="1">Uncharacterized protein</fullName>
    </submittedName>
</protein>
<sequence>MGKCMGFLAAGVILLLLIPSALAYNTEGAEITINTDGSAIIVGSYQLNLGEYIAFKFTPGKENLLKDAIEQKLGRDVTVNYMNDKEVSVTIPSFAKVDKTENKTSYKTPKLPYNEIGNYMDNFLKDNPVLKNFSPDASMVVPHKTVIIFPDGYSVTYEKPYLNGVVLPVTH</sequence>
<organism evidence="1 2">
    <name type="scientific">Methanomicrobium antiquum</name>
    <dbReference type="NCBI Taxonomy" id="487686"/>
    <lineage>
        <taxon>Archaea</taxon>
        <taxon>Methanobacteriati</taxon>
        <taxon>Methanobacteriota</taxon>
        <taxon>Stenosarchaea group</taxon>
        <taxon>Methanomicrobia</taxon>
        <taxon>Methanomicrobiales</taxon>
        <taxon>Methanomicrobiaceae</taxon>
        <taxon>Methanomicrobium</taxon>
    </lineage>
</organism>